<proteinExistence type="predicted"/>
<organism evidence="1 2">
    <name type="scientific">Paenibacillus mesotrionivorans</name>
    <dbReference type="NCBI Taxonomy" id="3160968"/>
    <lineage>
        <taxon>Bacteria</taxon>
        <taxon>Bacillati</taxon>
        <taxon>Bacillota</taxon>
        <taxon>Bacilli</taxon>
        <taxon>Bacillales</taxon>
        <taxon>Paenibacillaceae</taxon>
        <taxon>Paenibacillus</taxon>
    </lineage>
</organism>
<gene>
    <name evidence="1" type="ORF">ACI1P1_03975</name>
</gene>
<reference evidence="1" key="1">
    <citation type="submission" date="2024-12" db="EMBL/GenBank/DDBJ databases">
        <authorList>
            <person name="Wu N."/>
        </authorList>
    </citation>
    <scope>NUCLEOTIDE SEQUENCE</scope>
    <source>
        <strain evidence="1">P15</strain>
    </source>
</reference>
<protein>
    <submittedName>
        <fullName evidence="1">Uncharacterized protein</fullName>
    </submittedName>
</protein>
<dbReference type="Proteomes" id="UP001631969">
    <property type="component" value="Unassembled WGS sequence"/>
</dbReference>
<accession>A0ACC7NS26</accession>
<name>A0ACC7NS26_9BACL</name>
<comment type="caution">
    <text evidence="1">The sequence shown here is derived from an EMBL/GenBank/DDBJ whole genome shotgun (WGS) entry which is preliminary data.</text>
</comment>
<evidence type="ECO:0000313" key="2">
    <source>
        <dbReference type="Proteomes" id="UP001631969"/>
    </source>
</evidence>
<evidence type="ECO:0000313" key="1">
    <source>
        <dbReference type="EMBL" id="MFM9327453.1"/>
    </source>
</evidence>
<keyword evidence="2" id="KW-1185">Reference proteome</keyword>
<sequence>MTYEEFVVEYLELLRELPDDSEESVMVTGFLNEQMAVNDFKVPLEELMVILKSYRPAIAGYLDLVGSRDFKKLLRSELTPAEAFARVGQPANYFDLPPQDDAAKRNL</sequence>
<dbReference type="EMBL" id="JBJURJ010000002">
    <property type="protein sequence ID" value="MFM9327453.1"/>
    <property type="molecule type" value="Genomic_DNA"/>
</dbReference>